<evidence type="ECO:0000313" key="3">
    <source>
        <dbReference type="Proteomes" id="UP000267128"/>
    </source>
</evidence>
<dbReference type="AlphaFoldDB" id="A0A3N0CNZ3"/>
<feature type="compositionally biased region" description="Pro residues" evidence="1">
    <location>
        <begin position="74"/>
        <end position="83"/>
    </location>
</feature>
<comment type="caution">
    <text evidence="2">The sequence shown here is derived from an EMBL/GenBank/DDBJ whole genome shotgun (WGS) entry which is preliminary data.</text>
</comment>
<dbReference type="Proteomes" id="UP000267128">
    <property type="component" value="Unassembled WGS sequence"/>
</dbReference>
<evidence type="ECO:0000313" key="2">
    <source>
        <dbReference type="EMBL" id="RNL65021.1"/>
    </source>
</evidence>
<reference evidence="2 3" key="1">
    <citation type="submission" date="2018-11" db="EMBL/GenBank/DDBJ databases">
        <authorList>
            <person name="Li F."/>
        </authorList>
    </citation>
    <scope>NUCLEOTIDE SEQUENCE [LARGE SCALE GENOMIC DNA]</scope>
    <source>
        <strain evidence="2 3">Gsoil 097</strain>
    </source>
</reference>
<sequence length="96" mass="10722">MRGIFFDEDAAREVERQLAADGFEVTVTREPFAGEDDDEDHPWSVATDAPPVVLELLIDKYDGWLDDDIIPTAPILPPTPLPEAPRRRHRPGDDGS</sequence>
<keyword evidence="3" id="KW-1185">Reference proteome</keyword>
<name>A0A3N0CNZ3_9ACTN</name>
<proteinExistence type="predicted"/>
<gene>
    <name evidence="2" type="ORF">EFK50_03335</name>
</gene>
<dbReference type="RefSeq" id="WP_123226124.1">
    <property type="nucleotide sequence ID" value="NZ_RJSE01000003.1"/>
</dbReference>
<feature type="region of interest" description="Disordered" evidence="1">
    <location>
        <begin position="72"/>
        <end position="96"/>
    </location>
</feature>
<protein>
    <submittedName>
        <fullName evidence="2">Uncharacterized protein</fullName>
    </submittedName>
</protein>
<evidence type="ECO:0000256" key="1">
    <source>
        <dbReference type="SAM" id="MobiDB-lite"/>
    </source>
</evidence>
<dbReference type="EMBL" id="RJSE01000003">
    <property type="protein sequence ID" value="RNL65021.1"/>
    <property type="molecule type" value="Genomic_DNA"/>
</dbReference>
<accession>A0A3N0CNZ3</accession>
<dbReference type="OrthoDB" id="3731485at2"/>
<organism evidence="2 3">
    <name type="scientific">Nocardioides marmoriginsengisoli</name>
    <dbReference type="NCBI Taxonomy" id="661483"/>
    <lineage>
        <taxon>Bacteria</taxon>
        <taxon>Bacillati</taxon>
        <taxon>Actinomycetota</taxon>
        <taxon>Actinomycetes</taxon>
        <taxon>Propionibacteriales</taxon>
        <taxon>Nocardioidaceae</taxon>
        <taxon>Nocardioides</taxon>
    </lineage>
</organism>